<feature type="domain" description="N-acetyltransferase" evidence="1">
    <location>
        <begin position="2"/>
        <end position="157"/>
    </location>
</feature>
<keyword evidence="3" id="KW-1185">Reference proteome</keyword>
<dbReference type="Pfam" id="PF00583">
    <property type="entry name" value="Acetyltransf_1"/>
    <property type="match status" value="1"/>
</dbReference>
<dbReference type="RefSeq" id="WP_005399364.1">
    <property type="nucleotide sequence ID" value="NZ_JH601089.1"/>
</dbReference>
<dbReference type="CDD" id="cd04301">
    <property type="entry name" value="NAT_SF"/>
    <property type="match status" value="1"/>
</dbReference>
<dbReference type="PATRIC" id="fig|883114.3.peg.1848"/>
<dbReference type="PROSITE" id="PS51186">
    <property type="entry name" value="GNAT"/>
    <property type="match status" value="1"/>
</dbReference>
<dbReference type="Gene3D" id="3.40.630.30">
    <property type="match status" value="1"/>
</dbReference>
<dbReference type="Proteomes" id="UP000004191">
    <property type="component" value="Unassembled WGS sequence"/>
</dbReference>
<accession>H3NR89</accession>
<dbReference type="InterPro" id="IPR000182">
    <property type="entry name" value="GNAT_dom"/>
</dbReference>
<comment type="caution">
    <text evidence="2">The sequence shown here is derived from an EMBL/GenBank/DDBJ whole genome shotgun (WGS) entry which is preliminary data.</text>
</comment>
<dbReference type="AlphaFoldDB" id="H3NR89"/>
<reference evidence="2 3" key="1">
    <citation type="submission" date="2012-01" db="EMBL/GenBank/DDBJ databases">
        <title>The Genome Sequence of Helcococcus kunzii ATCC 51366.</title>
        <authorList>
            <consortium name="The Broad Institute Genome Sequencing Platform"/>
            <person name="Earl A."/>
            <person name="Ward D."/>
            <person name="Feldgarden M."/>
            <person name="Gevers D."/>
            <person name="Huys G."/>
            <person name="Young S.K."/>
            <person name="Zeng Q."/>
            <person name="Gargeya S."/>
            <person name="Fitzgerald M."/>
            <person name="Haas B."/>
            <person name="Abouelleil A."/>
            <person name="Alvarado L."/>
            <person name="Arachchi H.M."/>
            <person name="Berlin A."/>
            <person name="Chapman S.B."/>
            <person name="Gearin G."/>
            <person name="Goldberg J."/>
            <person name="Griggs A."/>
            <person name="Gujja S."/>
            <person name="Hansen M."/>
            <person name="Heiman D."/>
            <person name="Howarth C."/>
            <person name="Larimer J."/>
            <person name="Lui A."/>
            <person name="MacDonald P.J.P."/>
            <person name="McCowen C."/>
            <person name="Montmayeur A."/>
            <person name="Murphy C."/>
            <person name="Neiman D."/>
            <person name="Pearson M."/>
            <person name="Priest M."/>
            <person name="Roberts A."/>
            <person name="Saif S."/>
            <person name="Shea T."/>
            <person name="Sisk P."/>
            <person name="Stolte C."/>
            <person name="Sykes S."/>
            <person name="Wortman J."/>
            <person name="Nusbaum C."/>
            <person name="Birren B."/>
        </authorList>
    </citation>
    <scope>NUCLEOTIDE SEQUENCE [LARGE SCALE GENOMIC DNA]</scope>
    <source>
        <strain evidence="2 3">ATCC 51366</strain>
    </source>
</reference>
<evidence type="ECO:0000313" key="3">
    <source>
        <dbReference type="Proteomes" id="UP000004191"/>
    </source>
</evidence>
<name>H3NR89_9FIRM</name>
<dbReference type="InterPro" id="IPR016181">
    <property type="entry name" value="Acyl_CoA_acyltransferase"/>
</dbReference>
<dbReference type="GeneID" id="96999759"/>
<dbReference type="HOGENOM" id="CLU_138396_0_0_9"/>
<proteinExistence type="predicted"/>
<dbReference type="eggNOG" id="ENOG503148Z">
    <property type="taxonomic scope" value="Bacteria"/>
</dbReference>
<gene>
    <name evidence="2" type="ORF">HMPREF9709_01850</name>
</gene>
<organism evidence="2 3">
    <name type="scientific">Helcococcus kunzii ATCC 51366</name>
    <dbReference type="NCBI Taxonomy" id="883114"/>
    <lineage>
        <taxon>Bacteria</taxon>
        <taxon>Bacillati</taxon>
        <taxon>Bacillota</taxon>
        <taxon>Tissierellia</taxon>
        <taxon>Tissierellales</taxon>
        <taxon>Peptoniphilaceae</taxon>
        <taxon>Helcococcus</taxon>
    </lineage>
</organism>
<dbReference type="EMBL" id="AGEI01000037">
    <property type="protein sequence ID" value="EHR31683.1"/>
    <property type="molecule type" value="Genomic_DNA"/>
</dbReference>
<sequence>MIFIQEIPVSKINEYWDIQFQYLVNDGMITTEEEKKYFQSVEYRDVLQSHMLRTPDTLHMVYFVRDGVKIGASQYCTYKSEDGKCFILDFWVFPFYRGNGTGHECAQRFFEYTKNDGALYYALNYAKEDSRRFWESLGFIDNGTDEYGSPLMIKNRSIPVYD</sequence>
<dbReference type="GO" id="GO:0016747">
    <property type="term" value="F:acyltransferase activity, transferring groups other than amino-acyl groups"/>
    <property type="evidence" value="ECO:0007669"/>
    <property type="project" value="InterPro"/>
</dbReference>
<evidence type="ECO:0000259" key="1">
    <source>
        <dbReference type="PROSITE" id="PS51186"/>
    </source>
</evidence>
<protein>
    <recommendedName>
        <fullName evidence="1">N-acetyltransferase domain-containing protein</fullName>
    </recommendedName>
</protein>
<dbReference type="SUPFAM" id="SSF55729">
    <property type="entry name" value="Acyl-CoA N-acyltransferases (Nat)"/>
    <property type="match status" value="1"/>
</dbReference>
<evidence type="ECO:0000313" key="2">
    <source>
        <dbReference type="EMBL" id="EHR31683.1"/>
    </source>
</evidence>
<dbReference type="OrthoDB" id="1858440at2"/>